<dbReference type="GO" id="GO:0004222">
    <property type="term" value="F:metalloendopeptidase activity"/>
    <property type="evidence" value="ECO:0007669"/>
    <property type="project" value="TreeGrafter"/>
</dbReference>
<sequence length="318" mass="34777">MHIILVSDRLATAKTITVTGRHVLLTLAMLSALIIGLSSLFSYVTVRHAAEIRLPFLQELLRTVSAEETQKSREFVKENLNAMAVKLGQMQAQVMRLDSMGERLAAMAGVKPQELKSQETVPAAQKDGRGGPLVSPPPLSAEELEQALESLSREVDVKKDILSLLESRMFDERIRRSLLPSTLPVEAQWNASGFGWRVDPFTGETALHEGIDFVAEPGTPIKAAAAGVVTAAEAHPQYGNMIEIDHGNDMTTRYAHASRIHVQAGALVKRGQMIAEVGSTGRSTGPHLHFEVRVKGIAQNPNRFLRQAQVNDTKLARK</sequence>
<keyword evidence="3" id="KW-0472">Membrane</keyword>
<dbReference type="KEGG" id="npv:OHM77_12060"/>
<evidence type="ECO:0000256" key="2">
    <source>
        <dbReference type="SAM" id="MobiDB-lite"/>
    </source>
</evidence>
<dbReference type="Gene3D" id="2.70.70.10">
    <property type="entry name" value="Glucose Permease (Domain IIA)"/>
    <property type="match status" value="1"/>
</dbReference>
<dbReference type="PANTHER" id="PTHR21666">
    <property type="entry name" value="PEPTIDASE-RELATED"/>
    <property type="match status" value="1"/>
</dbReference>
<dbReference type="PANTHER" id="PTHR21666:SF270">
    <property type="entry name" value="MUREIN HYDROLASE ACTIVATOR ENVC"/>
    <property type="match status" value="1"/>
</dbReference>
<dbReference type="AlphaFoldDB" id="A0AA49FKF7"/>
<feature type="transmembrane region" description="Helical" evidence="3">
    <location>
        <begin position="23"/>
        <end position="46"/>
    </location>
</feature>
<feature type="region of interest" description="Disordered" evidence="2">
    <location>
        <begin position="115"/>
        <end position="139"/>
    </location>
</feature>
<dbReference type="Proteomes" id="UP001234916">
    <property type="component" value="Chromosome"/>
</dbReference>
<keyword evidence="3" id="KW-0812">Transmembrane</keyword>
<dbReference type="EMBL" id="CP107246">
    <property type="protein sequence ID" value="WIM05404.1"/>
    <property type="molecule type" value="Genomic_DNA"/>
</dbReference>
<evidence type="ECO:0000256" key="3">
    <source>
        <dbReference type="SAM" id="Phobius"/>
    </source>
</evidence>
<evidence type="ECO:0000259" key="4">
    <source>
        <dbReference type="Pfam" id="PF01551"/>
    </source>
</evidence>
<dbReference type="InterPro" id="IPR016047">
    <property type="entry name" value="M23ase_b-sheet_dom"/>
</dbReference>
<gene>
    <name evidence="5" type="ORF">OHM77_12060</name>
</gene>
<feature type="domain" description="M23ase beta-sheet core" evidence="4">
    <location>
        <begin position="207"/>
        <end position="301"/>
    </location>
</feature>
<dbReference type="Pfam" id="PF01551">
    <property type="entry name" value="Peptidase_M23"/>
    <property type="match status" value="1"/>
</dbReference>
<accession>A0AA49FKF7</accession>
<organism evidence="5">
    <name type="scientific">Candidatus Nitricoxidivorans perseverans</name>
    <dbReference type="NCBI Taxonomy" id="2975601"/>
    <lineage>
        <taxon>Bacteria</taxon>
        <taxon>Pseudomonadati</taxon>
        <taxon>Pseudomonadota</taxon>
        <taxon>Betaproteobacteria</taxon>
        <taxon>Nitrosomonadales</taxon>
        <taxon>Sterolibacteriaceae</taxon>
        <taxon>Candidatus Nitricoxidivorans</taxon>
    </lineage>
</organism>
<feature type="coiled-coil region" evidence="1">
    <location>
        <begin position="141"/>
        <end position="168"/>
    </location>
</feature>
<proteinExistence type="predicted"/>
<dbReference type="InterPro" id="IPR011055">
    <property type="entry name" value="Dup_hybrid_motif"/>
</dbReference>
<evidence type="ECO:0000313" key="5">
    <source>
        <dbReference type="EMBL" id="WIM05404.1"/>
    </source>
</evidence>
<dbReference type="CDD" id="cd12797">
    <property type="entry name" value="M23_peptidase"/>
    <property type="match status" value="1"/>
</dbReference>
<dbReference type="SUPFAM" id="SSF51261">
    <property type="entry name" value="Duplicated hybrid motif"/>
    <property type="match status" value="1"/>
</dbReference>
<keyword evidence="3" id="KW-1133">Transmembrane helix</keyword>
<keyword evidence="1" id="KW-0175">Coiled coil</keyword>
<protein>
    <submittedName>
        <fullName evidence="5">M23 family metallopeptidase</fullName>
    </submittedName>
</protein>
<evidence type="ECO:0000256" key="1">
    <source>
        <dbReference type="SAM" id="Coils"/>
    </source>
</evidence>
<dbReference type="InterPro" id="IPR050570">
    <property type="entry name" value="Cell_wall_metabolism_enzyme"/>
</dbReference>
<reference evidence="5" key="1">
    <citation type="journal article" date="2023" name="Nat. Microbiol.">
        <title>Enrichment and characterization of a nitric oxide-reducing microbial community in a continuous bioreactor.</title>
        <authorList>
            <person name="Garrido-Amador P."/>
            <person name="Stortenbeker N."/>
            <person name="Wessels H.J.C.T."/>
            <person name="Speth D.R."/>
            <person name="Garcia-Heredia I."/>
            <person name="Kartal B."/>
        </authorList>
    </citation>
    <scope>NUCLEOTIDE SEQUENCE</scope>
    <source>
        <strain evidence="5">MAG1</strain>
    </source>
</reference>
<name>A0AA49FKF7_9PROT</name>
<dbReference type="FunFam" id="2.70.70.10:FF:000006">
    <property type="entry name" value="M23 family peptidase"/>
    <property type="match status" value="1"/>
</dbReference>